<proteinExistence type="predicted"/>
<evidence type="ECO:0000313" key="1">
    <source>
        <dbReference type="EMBL" id="CAG7786764.1"/>
    </source>
</evidence>
<evidence type="ECO:0000313" key="2">
    <source>
        <dbReference type="Proteomes" id="UP000708208"/>
    </source>
</evidence>
<dbReference type="Pfam" id="PF05705">
    <property type="entry name" value="DUF829"/>
    <property type="match status" value="1"/>
</dbReference>
<name>A0A8J2PI34_9HEXA</name>
<accession>A0A8J2PI34</accession>
<keyword evidence="2" id="KW-1185">Reference proteome</keyword>
<dbReference type="Proteomes" id="UP000708208">
    <property type="component" value="Unassembled WGS sequence"/>
</dbReference>
<dbReference type="PANTHER" id="PTHR20908:SF1">
    <property type="entry name" value="LD15586P"/>
    <property type="match status" value="1"/>
</dbReference>
<sequence>DGVQRWRENGLRVDLQIWDSSPHVSHLLYHKDEYETLVQDFLANLNFVPFPNKFRLPKSSL</sequence>
<protein>
    <submittedName>
        <fullName evidence="1">Uncharacterized protein</fullName>
    </submittedName>
</protein>
<dbReference type="InterPro" id="IPR008547">
    <property type="entry name" value="DUF829_TMEM53"/>
</dbReference>
<dbReference type="GO" id="GO:0017171">
    <property type="term" value="F:serine hydrolase activity"/>
    <property type="evidence" value="ECO:0007669"/>
    <property type="project" value="TreeGrafter"/>
</dbReference>
<organism evidence="1 2">
    <name type="scientific">Allacma fusca</name>
    <dbReference type="NCBI Taxonomy" id="39272"/>
    <lineage>
        <taxon>Eukaryota</taxon>
        <taxon>Metazoa</taxon>
        <taxon>Ecdysozoa</taxon>
        <taxon>Arthropoda</taxon>
        <taxon>Hexapoda</taxon>
        <taxon>Collembola</taxon>
        <taxon>Symphypleona</taxon>
        <taxon>Sminthuridae</taxon>
        <taxon>Allacma</taxon>
    </lineage>
</organism>
<reference evidence="1" key="1">
    <citation type="submission" date="2021-06" db="EMBL/GenBank/DDBJ databases">
        <authorList>
            <person name="Hodson N. C."/>
            <person name="Mongue J. A."/>
            <person name="Jaron S. K."/>
        </authorList>
    </citation>
    <scope>NUCLEOTIDE SEQUENCE</scope>
</reference>
<dbReference type="AlphaFoldDB" id="A0A8J2PI34"/>
<dbReference type="PANTHER" id="PTHR20908">
    <property type="entry name" value="LD15586P"/>
    <property type="match status" value="1"/>
</dbReference>
<dbReference type="EMBL" id="CAJVCH010325545">
    <property type="protein sequence ID" value="CAG7786764.1"/>
    <property type="molecule type" value="Genomic_DNA"/>
</dbReference>
<dbReference type="OrthoDB" id="77878at2759"/>
<comment type="caution">
    <text evidence="1">The sequence shown here is derived from an EMBL/GenBank/DDBJ whole genome shotgun (WGS) entry which is preliminary data.</text>
</comment>
<gene>
    <name evidence="1" type="ORF">AFUS01_LOCUS25317</name>
</gene>
<feature type="non-terminal residue" evidence="1">
    <location>
        <position position="1"/>
    </location>
</feature>